<reference evidence="2 3" key="1">
    <citation type="journal article" date="2016" name="ISME J.">
        <title>Chasing the elusive Euryarchaeota class WSA2: genomes reveal a uniquely fastidious methyl-reducing methanogen.</title>
        <authorList>
            <person name="Nobu M.K."/>
            <person name="Narihiro T."/>
            <person name="Kuroda K."/>
            <person name="Mei R."/>
            <person name="Liu W.T."/>
        </authorList>
    </citation>
    <scope>NUCLEOTIDE SEQUENCE [LARGE SCALE GENOMIC DNA]</scope>
    <source>
        <strain evidence="2">U1lsi0528_Bin089</strain>
    </source>
</reference>
<dbReference type="PANTHER" id="PTHR42188">
    <property type="entry name" value="23S RRNA-SPECIFIC ENDONUCLEASE VAPC20"/>
    <property type="match status" value="1"/>
</dbReference>
<dbReference type="EMBL" id="LNGD01000141">
    <property type="protein sequence ID" value="KYC48339.1"/>
    <property type="molecule type" value="Genomic_DNA"/>
</dbReference>
<dbReference type="InterPro" id="IPR002716">
    <property type="entry name" value="PIN_dom"/>
</dbReference>
<dbReference type="Proteomes" id="UP000075578">
    <property type="component" value="Unassembled WGS sequence"/>
</dbReference>
<name>A0A150ITJ4_9EURY</name>
<dbReference type="GO" id="GO:0016075">
    <property type="term" value="P:rRNA catabolic process"/>
    <property type="evidence" value="ECO:0007669"/>
    <property type="project" value="TreeGrafter"/>
</dbReference>
<protein>
    <submittedName>
        <fullName evidence="2">tRNA(FMet)-specific endonuclease VapC</fullName>
    </submittedName>
</protein>
<evidence type="ECO:0000313" key="2">
    <source>
        <dbReference type="EMBL" id="KYC48339.1"/>
    </source>
</evidence>
<keyword evidence="2" id="KW-0378">Hydrolase</keyword>
<dbReference type="GO" id="GO:0004521">
    <property type="term" value="F:RNA endonuclease activity"/>
    <property type="evidence" value="ECO:0007669"/>
    <property type="project" value="InterPro"/>
</dbReference>
<keyword evidence="2" id="KW-0540">Nuclease</keyword>
<sequence>MIFIDTNFFLGLFIKTDYWFTRASELIKEIPVKDRIICQAVLNETITLLGMKTDMSTCEIAYNYLRDTCTIFNETEISNYNTKIMKTYLEFNGDLSFTDCTIVESMMQLGIKKVVTFDKDFDKVNRIERIH</sequence>
<dbReference type="PANTHER" id="PTHR42188:SF1">
    <property type="entry name" value="23S RRNA-SPECIFIC ENDONUCLEASE VAPC20"/>
    <property type="match status" value="1"/>
</dbReference>
<dbReference type="SUPFAM" id="SSF88723">
    <property type="entry name" value="PIN domain-like"/>
    <property type="match status" value="1"/>
</dbReference>
<comment type="caution">
    <text evidence="2">The sequence shown here is derived from an EMBL/GenBank/DDBJ whole genome shotgun (WGS) entry which is preliminary data.</text>
</comment>
<dbReference type="Pfam" id="PF01850">
    <property type="entry name" value="PIN"/>
    <property type="match status" value="1"/>
</dbReference>
<accession>A0A150ITJ4</accession>
<dbReference type="InterPro" id="IPR039018">
    <property type="entry name" value="VapC20-like"/>
</dbReference>
<dbReference type="InterPro" id="IPR029060">
    <property type="entry name" value="PIN-like_dom_sf"/>
</dbReference>
<dbReference type="Gene3D" id="3.40.50.1010">
    <property type="entry name" value="5'-nuclease"/>
    <property type="match status" value="1"/>
</dbReference>
<dbReference type="AlphaFoldDB" id="A0A150ITJ4"/>
<gene>
    <name evidence="2" type="primary">vapC</name>
    <name evidence="2" type="ORF">AMQ74_01610</name>
</gene>
<evidence type="ECO:0000259" key="1">
    <source>
        <dbReference type="Pfam" id="PF01850"/>
    </source>
</evidence>
<organism evidence="2 3">
    <name type="scientific">Candidatus Methanofastidiosum methylothiophilum</name>
    <dbReference type="NCBI Taxonomy" id="1705564"/>
    <lineage>
        <taxon>Archaea</taxon>
        <taxon>Methanobacteriati</taxon>
        <taxon>Methanobacteriota</taxon>
        <taxon>Stenosarchaea group</taxon>
        <taxon>Candidatus Methanofastidiosia</taxon>
        <taxon>Candidatus Methanofastidiosales</taxon>
        <taxon>Candidatus Methanofastidiosaceae</taxon>
        <taxon>Candidatus Methanofastidiosum</taxon>
    </lineage>
</organism>
<evidence type="ECO:0000313" key="3">
    <source>
        <dbReference type="Proteomes" id="UP000075578"/>
    </source>
</evidence>
<keyword evidence="2" id="KW-0255">Endonuclease</keyword>
<feature type="domain" description="PIN" evidence="1">
    <location>
        <begin position="2"/>
        <end position="125"/>
    </location>
</feature>
<proteinExistence type="predicted"/>